<evidence type="ECO:0000259" key="16">
    <source>
        <dbReference type="PROSITE" id="PS50011"/>
    </source>
</evidence>
<dbReference type="InterPro" id="IPR025287">
    <property type="entry name" value="WAK_GUB"/>
</dbReference>
<keyword evidence="11 15" id="KW-0472">Membrane</keyword>
<dbReference type="FunFam" id="1.10.510.10:FF:000590">
    <property type="entry name" value="PR5-like receptor kinase"/>
    <property type="match status" value="1"/>
</dbReference>
<dbReference type="Proteomes" id="UP001141552">
    <property type="component" value="Unassembled WGS sequence"/>
</dbReference>
<evidence type="ECO:0000256" key="5">
    <source>
        <dbReference type="ARBA" id="ARBA00022692"/>
    </source>
</evidence>
<dbReference type="InterPro" id="IPR011009">
    <property type="entry name" value="Kinase-like_dom_sf"/>
</dbReference>
<dbReference type="PROSITE" id="PS00108">
    <property type="entry name" value="PROTEIN_KINASE_ST"/>
    <property type="match status" value="1"/>
</dbReference>
<evidence type="ECO:0000313" key="18">
    <source>
        <dbReference type="Proteomes" id="UP001141552"/>
    </source>
</evidence>
<evidence type="ECO:0000256" key="6">
    <source>
        <dbReference type="ARBA" id="ARBA00022729"/>
    </source>
</evidence>
<gene>
    <name evidence="17" type="ORF">Tsubulata_022544</name>
</gene>
<dbReference type="Pfam" id="PF14380">
    <property type="entry name" value="WAK_assoc"/>
    <property type="match status" value="1"/>
</dbReference>
<dbReference type="Gene3D" id="1.10.510.10">
    <property type="entry name" value="Transferase(Phosphotransferase) domain 1"/>
    <property type="match status" value="1"/>
</dbReference>
<dbReference type="PANTHER" id="PTHR27009">
    <property type="entry name" value="RUST RESISTANCE KINASE LR10-RELATED"/>
    <property type="match status" value="1"/>
</dbReference>
<evidence type="ECO:0000256" key="4">
    <source>
        <dbReference type="ARBA" id="ARBA00022679"/>
    </source>
</evidence>
<keyword evidence="7" id="KW-0547">Nucleotide-binding</keyword>
<keyword evidence="5 15" id="KW-0812">Transmembrane</keyword>
<organism evidence="17 18">
    <name type="scientific">Turnera subulata</name>
    <dbReference type="NCBI Taxonomy" id="218843"/>
    <lineage>
        <taxon>Eukaryota</taxon>
        <taxon>Viridiplantae</taxon>
        <taxon>Streptophyta</taxon>
        <taxon>Embryophyta</taxon>
        <taxon>Tracheophyta</taxon>
        <taxon>Spermatophyta</taxon>
        <taxon>Magnoliopsida</taxon>
        <taxon>eudicotyledons</taxon>
        <taxon>Gunneridae</taxon>
        <taxon>Pentapetalae</taxon>
        <taxon>rosids</taxon>
        <taxon>fabids</taxon>
        <taxon>Malpighiales</taxon>
        <taxon>Passifloraceae</taxon>
        <taxon>Turnera</taxon>
    </lineage>
</organism>
<dbReference type="GO" id="GO:0004674">
    <property type="term" value="F:protein serine/threonine kinase activity"/>
    <property type="evidence" value="ECO:0007669"/>
    <property type="project" value="UniProtKB-KW"/>
</dbReference>
<reference evidence="17" key="1">
    <citation type="submission" date="2022-02" db="EMBL/GenBank/DDBJ databases">
        <authorList>
            <person name="Henning P.M."/>
            <person name="McCubbin A.G."/>
            <person name="Shore J.S."/>
        </authorList>
    </citation>
    <scope>NUCLEOTIDE SEQUENCE</scope>
    <source>
        <strain evidence="17">F60SS</strain>
        <tissue evidence="17">Leaves</tissue>
    </source>
</reference>
<evidence type="ECO:0000256" key="15">
    <source>
        <dbReference type="SAM" id="Phobius"/>
    </source>
</evidence>
<evidence type="ECO:0000313" key="17">
    <source>
        <dbReference type="EMBL" id="KAJ4825177.1"/>
    </source>
</evidence>
<comment type="catalytic activity">
    <reaction evidence="14">
        <text>L-seryl-[protein] + ATP = O-phospho-L-seryl-[protein] + ADP + H(+)</text>
        <dbReference type="Rhea" id="RHEA:17989"/>
        <dbReference type="Rhea" id="RHEA-COMP:9863"/>
        <dbReference type="Rhea" id="RHEA-COMP:11604"/>
        <dbReference type="ChEBI" id="CHEBI:15378"/>
        <dbReference type="ChEBI" id="CHEBI:29999"/>
        <dbReference type="ChEBI" id="CHEBI:30616"/>
        <dbReference type="ChEBI" id="CHEBI:83421"/>
        <dbReference type="ChEBI" id="CHEBI:456216"/>
        <dbReference type="EC" id="2.7.11.1"/>
    </reaction>
</comment>
<dbReference type="AlphaFoldDB" id="A0A9Q0F5N7"/>
<keyword evidence="8" id="KW-0418">Kinase</keyword>
<sequence length="505" mass="56455">SLYPYHNIKVQGPKMIQKFCLRPLTPLINIFMITYFFLVTKRSLCADPQFLTCSPTKTCGDNQIIRFPFYIQGEQEPYCGYPGFNLSCRNGRPILKLSSDDYIVHEISYEDQSLRVSNAAVFDDLTKTCHSPIHNLSLPDDRFNFSSSKQTSLFFLYNCSSSSDTSLLKYKVDCPAGTGQELTTSSNIFAMLDDDPLLSTVSKKCGNGVAAPVERNGTENAGVRGLQSLLERGFVLNWTANNCGICHDSGGKCGFNVSTYHFRCFCPDRPHAWFCTPKKRKSHLGLGLAIGVARGLEYLHSGCNTRIVHFDIKPHNILLDEDFCPKISDFGLARLCNRKESIMSMSEARGTIGYIAPEVFLRHLGGVSHKSDVYSYGMMILEMVEGRKQDGAEAEPADATSSEKYFPYWIYKHLELGREHELHGVIAAEDTATVRKMTIVGLWCIQTIPSDRPSISKVIEMLEGPLEALTIPPQPFLSSPPRLPCYSSTASTASFSSEREKRRNM</sequence>
<dbReference type="GO" id="GO:0005524">
    <property type="term" value="F:ATP binding"/>
    <property type="evidence" value="ECO:0007669"/>
    <property type="project" value="UniProtKB-KW"/>
</dbReference>
<feature type="non-terminal residue" evidence="17">
    <location>
        <position position="1"/>
    </location>
</feature>
<reference evidence="17" key="2">
    <citation type="journal article" date="2023" name="Plants (Basel)">
        <title>Annotation of the Turnera subulata (Passifloraceae) Draft Genome Reveals the S-Locus Evolved after the Divergence of Turneroideae from Passifloroideae in a Stepwise Manner.</title>
        <authorList>
            <person name="Henning P.M."/>
            <person name="Roalson E.H."/>
            <person name="Mir W."/>
            <person name="McCubbin A.G."/>
            <person name="Shore J.S."/>
        </authorList>
    </citation>
    <scope>NUCLEOTIDE SEQUENCE</scope>
    <source>
        <strain evidence="17">F60SS</strain>
    </source>
</reference>
<dbReference type="InterPro" id="IPR000719">
    <property type="entry name" value="Prot_kinase_dom"/>
</dbReference>
<comment type="subcellular location">
    <subcellularLocation>
        <location evidence="1">Membrane</location>
        <topology evidence="1">Single-pass type I membrane protein</topology>
    </subcellularLocation>
</comment>
<dbReference type="GO" id="GO:0030247">
    <property type="term" value="F:polysaccharide binding"/>
    <property type="evidence" value="ECO:0007669"/>
    <property type="project" value="InterPro"/>
</dbReference>
<dbReference type="OrthoDB" id="657943at2759"/>
<feature type="domain" description="Protein kinase" evidence="16">
    <location>
        <begin position="111"/>
        <end position="477"/>
    </location>
</feature>
<dbReference type="SMART" id="SM00220">
    <property type="entry name" value="S_TKc"/>
    <property type="match status" value="1"/>
</dbReference>
<accession>A0A9Q0F5N7</accession>
<proteinExistence type="predicted"/>
<keyword evidence="12" id="KW-0325">Glycoprotein</keyword>
<evidence type="ECO:0000256" key="12">
    <source>
        <dbReference type="ARBA" id="ARBA00023180"/>
    </source>
</evidence>
<evidence type="ECO:0000256" key="7">
    <source>
        <dbReference type="ARBA" id="ARBA00022741"/>
    </source>
</evidence>
<dbReference type="GO" id="GO:0016020">
    <property type="term" value="C:membrane"/>
    <property type="evidence" value="ECO:0007669"/>
    <property type="project" value="UniProtKB-SubCell"/>
</dbReference>
<comment type="caution">
    <text evidence="17">The sequence shown here is derived from an EMBL/GenBank/DDBJ whole genome shotgun (WGS) entry which is preliminary data.</text>
</comment>
<evidence type="ECO:0000256" key="3">
    <source>
        <dbReference type="ARBA" id="ARBA00022527"/>
    </source>
</evidence>
<evidence type="ECO:0000256" key="8">
    <source>
        <dbReference type="ARBA" id="ARBA00022777"/>
    </source>
</evidence>
<evidence type="ECO:0000256" key="13">
    <source>
        <dbReference type="ARBA" id="ARBA00047899"/>
    </source>
</evidence>
<dbReference type="InterPro" id="IPR045874">
    <property type="entry name" value="LRK10/LRL21-25-like"/>
</dbReference>
<keyword evidence="18" id="KW-1185">Reference proteome</keyword>
<evidence type="ECO:0000256" key="11">
    <source>
        <dbReference type="ARBA" id="ARBA00023136"/>
    </source>
</evidence>
<keyword evidence="3" id="KW-0723">Serine/threonine-protein kinase</keyword>
<dbReference type="Pfam" id="PF13947">
    <property type="entry name" value="GUB_WAK_bind"/>
    <property type="match status" value="1"/>
</dbReference>
<comment type="catalytic activity">
    <reaction evidence="13">
        <text>L-threonyl-[protein] + ATP = O-phospho-L-threonyl-[protein] + ADP + H(+)</text>
        <dbReference type="Rhea" id="RHEA:46608"/>
        <dbReference type="Rhea" id="RHEA-COMP:11060"/>
        <dbReference type="Rhea" id="RHEA-COMP:11605"/>
        <dbReference type="ChEBI" id="CHEBI:15378"/>
        <dbReference type="ChEBI" id="CHEBI:30013"/>
        <dbReference type="ChEBI" id="CHEBI:30616"/>
        <dbReference type="ChEBI" id="CHEBI:61977"/>
        <dbReference type="ChEBI" id="CHEBI:456216"/>
        <dbReference type="EC" id="2.7.11.1"/>
    </reaction>
</comment>
<name>A0A9Q0F5N7_9ROSI</name>
<dbReference type="InterPro" id="IPR008271">
    <property type="entry name" value="Ser/Thr_kinase_AS"/>
</dbReference>
<evidence type="ECO:0000256" key="10">
    <source>
        <dbReference type="ARBA" id="ARBA00022989"/>
    </source>
</evidence>
<keyword evidence="10 15" id="KW-1133">Transmembrane helix</keyword>
<evidence type="ECO:0000256" key="14">
    <source>
        <dbReference type="ARBA" id="ARBA00048679"/>
    </source>
</evidence>
<keyword evidence="6" id="KW-0732">Signal</keyword>
<dbReference type="SUPFAM" id="SSF56112">
    <property type="entry name" value="Protein kinase-like (PK-like)"/>
    <property type="match status" value="1"/>
</dbReference>
<evidence type="ECO:0000256" key="1">
    <source>
        <dbReference type="ARBA" id="ARBA00004479"/>
    </source>
</evidence>
<dbReference type="InterPro" id="IPR032872">
    <property type="entry name" value="WAK_assoc_C"/>
</dbReference>
<dbReference type="EC" id="2.7.11.1" evidence="2"/>
<feature type="transmembrane region" description="Helical" evidence="15">
    <location>
        <begin position="19"/>
        <end position="38"/>
    </location>
</feature>
<keyword evidence="9" id="KW-0067">ATP-binding</keyword>
<dbReference type="PROSITE" id="PS50011">
    <property type="entry name" value="PROTEIN_KINASE_DOM"/>
    <property type="match status" value="1"/>
</dbReference>
<evidence type="ECO:0000256" key="9">
    <source>
        <dbReference type="ARBA" id="ARBA00022840"/>
    </source>
</evidence>
<keyword evidence="4" id="KW-0808">Transferase</keyword>
<dbReference type="Pfam" id="PF00069">
    <property type="entry name" value="Pkinase"/>
    <property type="match status" value="1"/>
</dbReference>
<evidence type="ECO:0000256" key="2">
    <source>
        <dbReference type="ARBA" id="ARBA00012513"/>
    </source>
</evidence>
<protein>
    <recommendedName>
        <fullName evidence="2">non-specific serine/threonine protein kinase</fullName>
        <ecNumber evidence="2">2.7.11.1</ecNumber>
    </recommendedName>
</protein>
<dbReference type="EMBL" id="JAKUCV010006986">
    <property type="protein sequence ID" value="KAJ4825177.1"/>
    <property type="molecule type" value="Genomic_DNA"/>
</dbReference>